<organism evidence="1">
    <name type="scientific">Rhizophora mucronata</name>
    <name type="common">Asiatic mangrove</name>
    <dbReference type="NCBI Taxonomy" id="61149"/>
    <lineage>
        <taxon>Eukaryota</taxon>
        <taxon>Viridiplantae</taxon>
        <taxon>Streptophyta</taxon>
        <taxon>Embryophyta</taxon>
        <taxon>Tracheophyta</taxon>
        <taxon>Spermatophyta</taxon>
        <taxon>Magnoliopsida</taxon>
        <taxon>eudicotyledons</taxon>
        <taxon>Gunneridae</taxon>
        <taxon>Pentapetalae</taxon>
        <taxon>rosids</taxon>
        <taxon>fabids</taxon>
        <taxon>Malpighiales</taxon>
        <taxon>Rhizophoraceae</taxon>
        <taxon>Rhizophora</taxon>
    </lineage>
</organism>
<name>A0A2P2JZ24_RHIMU</name>
<protein>
    <submittedName>
        <fullName evidence="1">Uncharacterized protein MANES_02G090600</fullName>
    </submittedName>
</protein>
<reference evidence="1" key="1">
    <citation type="submission" date="2018-02" db="EMBL/GenBank/DDBJ databases">
        <title>Rhizophora mucronata_Transcriptome.</title>
        <authorList>
            <person name="Meera S.P."/>
            <person name="Sreeshan A."/>
            <person name="Augustine A."/>
        </authorList>
    </citation>
    <scope>NUCLEOTIDE SEQUENCE</scope>
    <source>
        <tissue evidence="1">Leaf</tissue>
    </source>
</reference>
<evidence type="ECO:0000313" key="1">
    <source>
        <dbReference type="EMBL" id="MBW98712.1"/>
    </source>
</evidence>
<sequence>MQTVEVAPPSRPNITGRLLAAAVSCSKSQISPFLCPFIANQRQNYRTTQQRNERNLIVLVFCVRGYVSIDKEKQVDVQLPTSL</sequence>
<dbReference type="AlphaFoldDB" id="A0A2P2JZ24"/>
<proteinExistence type="predicted"/>
<accession>A0A2P2JZ24</accession>
<dbReference type="EMBL" id="GGEC01018229">
    <property type="protein sequence ID" value="MBW98712.1"/>
    <property type="molecule type" value="Transcribed_RNA"/>
</dbReference>